<dbReference type="AlphaFoldDB" id="S5TIF0"/>
<evidence type="ECO:0000313" key="3">
    <source>
        <dbReference type="Proteomes" id="UP000015388"/>
    </source>
</evidence>
<dbReference type="Gene3D" id="3.20.20.100">
    <property type="entry name" value="NADP-dependent oxidoreductase domain"/>
    <property type="match status" value="1"/>
</dbReference>
<dbReference type="InterPro" id="IPR023210">
    <property type="entry name" value="NADP_OxRdtase_dom"/>
</dbReference>
<dbReference type="HOGENOM" id="CLU_023205_2_0_11"/>
<protein>
    <recommendedName>
        <fullName evidence="1">NADP-dependent oxidoreductase domain-containing protein</fullName>
    </recommendedName>
</protein>
<name>S5TIF0_9CORY</name>
<gene>
    <name evidence="2" type="ORF">B841_05990</name>
</gene>
<dbReference type="PANTHER" id="PTHR43364:SF6">
    <property type="entry name" value="OXIDOREDUCTASE-RELATED"/>
    <property type="match status" value="1"/>
</dbReference>
<reference evidence="2 3" key="1">
    <citation type="submission" date="2012-11" db="EMBL/GenBank/DDBJ databases">
        <title>The complete genome sequence of Corynebacterium maris Coryn-1 (=DSM 45190).</title>
        <authorList>
            <person name="Schaffert L."/>
            <person name="Albersmeier A."/>
            <person name="Kalinowski J."/>
            <person name="Ruckert C."/>
        </authorList>
    </citation>
    <scope>NUCLEOTIDE SEQUENCE [LARGE SCALE GENOMIC DNA]</scope>
    <source>
        <strain evidence="3">Coryn-1</strain>
    </source>
</reference>
<dbReference type="GO" id="GO:0005829">
    <property type="term" value="C:cytosol"/>
    <property type="evidence" value="ECO:0007669"/>
    <property type="project" value="TreeGrafter"/>
</dbReference>
<dbReference type="KEGG" id="cmd:B841_05990"/>
<dbReference type="SUPFAM" id="SSF51430">
    <property type="entry name" value="NAD(P)-linked oxidoreductase"/>
    <property type="match status" value="1"/>
</dbReference>
<evidence type="ECO:0000259" key="1">
    <source>
        <dbReference type="Pfam" id="PF00248"/>
    </source>
</evidence>
<keyword evidence="3" id="KW-1185">Reference proteome</keyword>
<dbReference type="InterPro" id="IPR036812">
    <property type="entry name" value="NAD(P)_OxRdtase_dom_sf"/>
</dbReference>
<dbReference type="Proteomes" id="UP000015388">
    <property type="component" value="Chromosome"/>
</dbReference>
<feature type="domain" description="NADP-dependent oxidoreductase" evidence="1">
    <location>
        <begin position="14"/>
        <end position="309"/>
    </location>
</feature>
<dbReference type="STRING" id="1224163.B841_05990"/>
<dbReference type="OrthoDB" id="9768793at2"/>
<dbReference type="InterPro" id="IPR050523">
    <property type="entry name" value="AKR_Detox_Biosynth"/>
</dbReference>
<dbReference type="PANTHER" id="PTHR43364">
    <property type="entry name" value="NADH-SPECIFIC METHYLGLYOXAL REDUCTASE-RELATED"/>
    <property type="match status" value="1"/>
</dbReference>
<dbReference type="Pfam" id="PF00248">
    <property type="entry name" value="Aldo_ket_red"/>
    <property type="match status" value="1"/>
</dbReference>
<accession>S5TIF0</accession>
<dbReference type="EMBL" id="CP003924">
    <property type="protein sequence ID" value="AGS34671.1"/>
    <property type="molecule type" value="Genomic_DNA"/>
</dbReference>
<dbReference type="PATRIC" id="fig|1224163.3.peg.1203"/>
<organism evidence="2 3">
    <name type="scientific">Corynebacterium maris DSM 45190</name>
    <dbReference type="NCBI Taxonomy" id="1224163"/>
    <lineage>
        <taxon>Bacteria</taxon>
        <taxon>Bacillati</taxon>
        <taxon>Actinomycetota</taxon>
        <taxon>Actinomycetes</taxon>
        <taxon>Mycobacteriales</taxon>
        <taxon>Corynebacteriaceae</taxon>
        <taxon>Corynebacterium</taxon>
    </lineage>
</organism>
<sequence length="313" mass="34382">MVKILNTDIDVFPLNLGANPFGWTADKEATFAILDAFVEKGGNFIDTADSYSMWADGNKGGESEELIGQWRKARPEAAQKVIIATKSGGLPGVDGRGRKNTVQAVEDSLKRLQQETLDVFYYHYDDEDVSIQEQVDVAAELIDAGKIRHLALSNYSPERMREFFETAQGTKAMPVAIQPQYNLLHRKEYEQGYAPLAKEHAVAVFPYFALASGLLTGKYRSREDLEGAARKDFAQAYLENSPAPVIEELVRIAESHDVEVTSAALAWLLAKGVTAPIASVSKVEQLDALLAAPQVELTEEEISALDQASEAFV</sequence>
<dbReference type="RefSeq" id="WP_020934604.1">
    <property type="nucleotide sequence ID" value="NC_021915.1"/>
</dbReference>
<dbReference type="eggNOG" id="COG0667">
    <property type="taxonomic scope" value="Bacteria"/>
</dbReference>
<evidence type="ECO:0000313" key="2">
    <source>
        <dbReference type="EMBL" id="AGS34671.1"/>
    </source>
</evidence>
<proteinExistence type="predicted"/>